<keyword evidence="2" id="KW-0805">Transcription regulation</keyword>
<keyword evidence="4" id="KW-0804">Transcription</keyword>
<dbReference type="Gene3D" id="1.10.10.10">
    <property type="entry name" value="Winged helix-like DNA-binding domain superfamily/Winged helix DNA-binding domain"/>
    <property type="match status" value="1"/>
</dbReference>
<dbReference type="Pfam" id="PF00126">
    <property type="entry name" value="HTH_1"/>
    <property type="match status" value="1"/>
</dbReference>
<dbReference type="Pfam" id="PF03466">
    <property type="entry name" value="LysR_substrate"/>
    <property type="match status" value="1"/>
</dbReference>
<protein>
    <submittedName>
        <fullName evidence="6">LysR family transcriptional regulator</fullName>
    </submittedName>
</protein>
<dbReference type="InterPro" id="IPR036390">
    <property type="entry name" value="WH_DNA-bd_sf"/>
</dbReference>
<organism evidence="6 7">
    <name type="scientific">Labrys okinawensis</name>
    <dbReference type="NCBI Taxonomy" id="346911"/>
    <lineage>
        <taxon>Bacteria</taxon>
        <taxon>Pseudomonadati</taxon>
        <taxon>Pseudomonadota</taxon>
        <taxon>Alphaproteobacteria</taxon>
        <taxon>Hyphomicrobiales</taxon>
        <taxon>Xanthobacteraceae</taxon>
        <taxon>Labrys</taxon>
    </lineage>
</organism>
<evidence type="ECO:0000256" key="3">
    <source>
        <dbReference type="ARBA" id="ARBA00023125"/>
    </source>
</evidence>
<keyword evidence="7" id="KW-1185">Reference proteome</keyword>
<dbReference type="RefSeq" id="WP_105863396.1">
    <property type="nucleotide sequence ID" value="NZ_PUEJ01000006.1"/>
</dbReference>
<evidence type="ECO:0000313" key="6">
    <source>
        <dbReference type="EMBL" id="PRH86098.1"/>
    </source>
</evidence>
<keyword evidence="3" id="KW-0238">DNA-binding</keyword>
<sequence length="296" mass="33112">MDRSGNLTAFVRTADLGSFAAAGRVLGLSASAVGKSVAKLEHDLGVRLFQRTTRTIRLTEEGRLFHERCRRVLDDLDDAWAIVAGSRDAPRGRLRVSTPVVTYHILMPLMPEFTALYPEIDLDFDFNDRLVDLVEEGVDIAIRSGELPDSRLMSRVFCSFRQMLFASPAYLERHGTPLKPRDLDGHLAIRYRFLNSGRMLEWPLILPSDEPEPRPRTVFTCNNMEAMRGATLGGLGIGVMPDFLVHDAVEAGTLRTVLPDHVGGPRNFNMIWPSSRHLSPKVRVFVDFMQARLGGV</sequence>
<dbReference type="FunFam" id="1.10.10.10:FF:000001">
    <property type="entry name" value="LysR family transcriptional regulator"/>
    <property type="match status" value="1"/>
</dbReference>
<proteinExistence type="inferred from homology"/>
<comment type="caution">
    <text evidence="6">The sequence shown here is derived from an EMBL/GenBank/DDBJ whole genome shotgun (WGS) entry which is preliminary data.</text>
</comment>
<dbReference type="GO" id="GO:0043565">
    <property type="term" value="F:sequence-specific DNA binding"/>
    <property type="evidence" value="ECO:0007669"/>
    <property type="project" value="TreeGrafter"/>
</dbReference>
<dbReference type="InterPro" id="IPR036388">
    <property type="entry name" value="WH-like_DNA-bd_sf"/>
</dbReference>
<dbReference type="InterPro" id="IPR000847">
    <property type="entry name" value="LysR_HTH_N"/>
</dbReference>
<gene>
    <name evidence="6" type="ORF">C5L14_17755</name>
</gene>
<accession>A0A2S9Q9R6</accession>
<dbReference type="GO" id="GO:0006351">
    <property type="term" value="P:DNA-templated transcription"/>
    <property type="evidence" value="ECO:0007669"/>
    <property type="project" value="TreeGrafter"/>
</dbReference>
<dbReference type="EMBL" id="PUEJ01000006">
    <property type="protein sequence ID" value="PRH86098.1"/>
    <property type="molecule type" value="Genomic_DNA"/>
</dbReference>
<dbReference type="PANTHER" id="PTHR30537:SF72">
    <property type="entry name" value="LYSR FAMILY TRANSCRIPTIONAL REGULATOR"/>
    <property type="match status" value="1"/>
</dbReference>
<evidence type="ECO:0000256" key="2">
    <source>
        <dbReference type="ARBA" id="ARBA00023015"/>
    </source>
</evidence>
<dbReference type="InterPro" id="IPR058163">
    <property type="entry name" value="LysR-type_TF_proteobact-type"/>
</dbReference>
<feature type="domain" description="HTH lysR-type" evidence="5">
    <location>
        <begin position="7"/>
        <end position="59"/>
    </location>
</feature>
<dbReference type="InterPro" id="IPR005119">
    <property type="entry name" value="LysR_subst-bd"/>
</dbReference>
<dbReference type="CDD" id="cd08476">
    <property type="entry name" value="PBP2_CrgA_like_7"/>
    <property type="match status" value="1"/>
</dbReference>
<dbReference type="PROSITE" id="PS50931">
    <property type="entry name" value="HTH_LYSR"/>
    <property type="match status" value="1"/>
</dbReference>
<dbReference type="Gene3D" id="3.40.190.290">
    <property type="match status" value="1"/>
</dbReference>
<dbReference type="AlphaFoldDB" id="A0A2S9Q9R6"/>
<comment type="similarity">
    <text evidence="1">Belongs to the LysR transcriptional regulatory family.</text>
</comment>
<evidence type="ECO:0000256" key="4">
    <source>
        <dbReference type="ARBA" id="ARBA00023163"/>
    </source>
</evidence>
<evidence type="ECO:0000256" key="1">
    <source>
        <dbReference type="ARBA" id="ARBA00009437"/>
    </source>
</evidence>
<dbReference type="GO" id="GO:0003700">
    <property type="term" value="F:DNA-binding transcription factor activity"/>
    <property type="evidence" value="ECO:0007669"/>
    <property type="project" value="InterPro"/>
</dbReference>
<dbReference type="OrthoDB" id="9786526at2"/>
<dbReference type="SUPFAM" id="SSF53850">
    <property type="entry name" value="Periplasmic binding protein-like II"/>
    <property type="match status" value="1"/>
</dbReference>
<dbReference type="PANTHER" id="PTHR30537">
    <property type="entry name" value="HTH-TYPE TRANSCRIPTIONAL REGULATOR"/>
    <property type="match status" value="1"/>
</dbReference>
<name>A0A2S9Q9R6_9HYPH</name>
<evidence type="ECO:0000259" key="5">
    <source>
        <dbReference type="PROSITE" id="PS50931"/>
    </source>
</evidence>
<evidence type="ECO:0000313" key="7">
    <source>
        <dbReference type="Proteomes" id="UP000237682"/>
    </source>
</evidence>
<dbReference type="Proteomes" id="UP000237682">
    <property type="component" value="Unassembled WGS sequence"/>
</dbReference>
<reference evidence="6 7" key="1">
    <citation type="submission" date="2018-02" db="EMBL/GenBank/DDBJ databases">
        <title>Whole genome sequencing of endophytic bacterium.</title>
        <authorList>
            <person name="Eedara R."/>
            <person name="Podile A.R."/>
        </authorList>
    </citation>
    <scope>NUCLEOTIDE SEQUENCE [LARGE SCALE GENOMIC DNA]</scope>
    <source>
        <strain evidence="6 7">RP1T</strain>
    </source>
</reference>
<dbReference type="SUPFAM" id="SSF46785">
    <property type="entry name" value="Winged helix' DNA-binding domain"/>
    <property type="match status" value="1"/>
</dbReference>